<comment type="similarity">
    <text evidence="1">Belongs to the myoviridae tail sheath protein family.</text>
</comment>
<comment type="caution">
    <text evidence="3">The sequence shown here is derived from an EMBL/GenBank/DDBJ whole genome shotgun (WGS) entry which is preliminary data.</text>
</comment>
<evidence type="ECO:0000256" key="1">
    <source>
        <dbReference type="ARBA" id="ARBA00008005"/>
    </source>
</evidence>
<dbReference type="Gene3D" id="3.40.50.11780">
    <property type="match status" value="1"/>
</dbReference>
<evidence type="ECO:0000313" key="4">
    <source>
        <dbReference type="Proteomes" id="UP000557392"/>
    </source>
</evidence>
<dbReference type="PANTHER" id="PTHR35861:SF1">
    <property type="entry name" value="PHAGE TAIL SHEATH PROTEIN"/>
    <property type="match status" value="1"/>
</dbReference>
<dbReference type="Pfam" id="PF17482">
    <property type="entry name" value="Phage_sheath_1C"/>
    <property type="match status" value="1"/>
</dbReference>
<proteinExistence type="inferred from homology"/>
<gene>
    <name evidence="3" type="ORF">GGR46_002539</name>
</gene>
<evidence type="ECO:0000313" key="3">
    <source>
        <dbReference type="EMBL" id="MBB4098975.1"/>
    </source>
</evidence>
<name>A0A7W6JV28_9SPHN</name>
<evidence type="ECO:0000259" key="2">
    <source>
        <dbReference type="Pfam" id="PF17482"/>
    </source>
</evidence>
<dbReference type="RefSeq" id="WP_183998183.1">
    <property type="nucleotide sequence ID" value="NZ_JACIEH010000002.1"/>
</dbReference>
<feature type="domain" description="Tail sheath protein C-terminal" evidence="2">
    <location>
        <begin position="308"/>
        <end position="411"/>
    </location>
</feature>
<dbReference type="InterPro" id="IPR052042">
    <property type="entry name" value="Tail_sheath_structural"/>
</dbReference>
<dbReference type="InterPro" id="IPR020287">
    <property type="entry name" value="Tail_sheath_C"/>
</dbReference>
<protein>
    <recommendedName>
        <fullName evidence="2">Tail sheath protein C-terminal domain-containing protein</fullName>
    </recommendedName>
</protein>
<dbReference type="Proteomes" id="UP000557392">
    <property type="component" value="Unassembled WGS sequence"/>
</dbReference>
<dbReference type="AlphaFoldDB" id="A0A7W6JV28"/>
<accession>A0A7W6JV28</accession>
<keyword evidence="4" id="KW-1185">Reference proteome</keyword>
<reference evidence="3 4" key="1">
    <citation type="submission" date="2020-08" db="EMBL/GenBank/DDBJ databases">
        <title>Genomic Encyclopedia of Type Strains, Phase IV (KMG-IV): sequencing the most valuable type-strain genomes for metagenomic binning, comparative biology and taxonomic classification.</title>
        <authorList>
            <person name="Goeker M."/>
        </authorList>
    </citation>
    <scope>NUCLEOTIDE SEQUENCE [LARGE SCALE GENOMIC DNA]</scope>
    <source>
        <strain evidence="3 4">DSM 101806</strain>
    </source>
</reference>
<sequence>MAEVTASYLNRATPGVHVTEIDAFGTGVVGVETAVPLFVGYTEFAGDPVSGTSMYDMPVQIASAADYAGYFGGAAPGGGFNLAAQIQLFYANGGANCYILSVGSYWRDRRPFSSPAPADWALDAIAADALVAGLAKAALFTGPTLLVVPEACLLDQAGYAQVIQAMLRQAGSLKDRMAILDLPGCIGAADIAALETCQQNLWNAVGPEIAHASYGAVYAPALVLPDGTIQPPSGAIAGIYTENDAMQGVWTAPANIPVAGIAGLRFNMNDAEQAGFNVPVNGQAINVLRVQPVRGAVVWGARTLDGNSNDYRYIQVRRTLIYVDQSIRQGLATFTFAANDGGTWQAVIGSISTFLLGLWQQGGLMGSKAADAFTVSCGIGTTMTELDVLNGYMIVSVNLQLAHPAEFVELSFTQKMQG</sequence>
<dbReference type="EMBL" id="JACIEH010000002">
    <property type="protein sequence ID" value="MBB4098975.1"/>
    <property type="molecule type" value="Genomic_DNA"/>
</dbReference>
<dbReference type="PANTHER" id="PTHR35861">
    <property type="match status" value="1"/>
</dbReference>
<organism evidence="3 4">
    <name type="scientific">Sphingomonas kyeonggiensis</name>
    <dbReference type="NCBI Taxonomy" id="1268553"/>
    <lineage>
        <taxon>Bacteria</taxon>
        <taxon>Pseudomonadati</taxon>
        <taxon>Pseudomonadota</taxon>
        <taxon>Alphaproteobacteria</taxon>
        <taxon>Sphingomonadales</taxon>
        <taxon>Sphingomonadaceae</taxon>
        <taxon>Sphingomonas</taxon>
    </lineage>
</organism>